<dbReference type="PANTHER" id="PTHR10350:SF6">
    <property type="entry name" value="NUCLEAR PORE COMPLEX PROTEIN NUP155"/>
    <property type="match status" value="1"/>
</dbReference>
<protein>
    <submittedName>
        <fullName evidence="8">Uncharacterized protein</fullName>
    </submittedName>
</protein>
<evidence type="ECO:0000259" key="6">
    <source>
        <dbReference type="Pfam" id="PF03177"/>
    </source>
</evidence>
<dbReference type="Proteomes" id="UP000001064">
    <property type="component" value="Unassembled WGS sequence"/>
</dbReference>
<dbReference type="OrthoDB" id="17391at2759"/>
<dbReference type="InterPro" id="IPR004870">
    <property type="entry name" value="Nucleoporin_Nup155"/>
</dbReference>
<feature type="region of interest" description="Disordered" evidence="5">
    <location>
        <begin position="857"/>
        <end position="891"/>
    </location>
</feature>
<feature type="region of interest" description="Disordered" evidence="5">
    <location>
        <begin position="105"/>
        <end position="130"/>
    </location>
</feature>
<dbReference type="InterPro" id="IPR007187">
    <property type="entry name" value="Nucleoporin_Nup133/Nup155_C"/>
</dbReference>
<comment type="similarity">
    <text evidence="2">Belongs to the non-repetitive/WGA-negative nucleoporin family.</text>
</comment>
<evidence type="ECO:0000256" key="2">
    <source>
        <dbReference type="ARBA" id="ARBA00007373"/>
    </source>
</evidence>
<dbReference type="GO" id="GO:0006405">
    <property type="term" value="P:RNA export from nucleus"/>
    <property type="evidence" value="ECO:0000318"/>
    <property type="project" value="GO_Central"/>
</dbReference>
<dbReference type="Gene3D" id="1.20.58.1780">
    <property type="match status" value="1"/>
</dbReference>
<evidence type="ECO:0000256" key="5">
    <source>
        <dbReference type="SAM" id="MobiDB-lite"/>
    </source>
</evidence>
<dbReference type="FunFam" id="1.20.58.1780:FF:000015">
    <property type="entry name" value="Uncharacterized protein"/>
    <property type="match status" value="1"/>
</dbReference>
<dbReference type="GO" id="GO:0036228">
    <property type="term" value="P:protein localization to nuclear inner membrane"/>
    <property type="evidence" value="ECO:0000318"/>
    <property type="project" value="GO_Central"/>
</dbReference>
<organism evidence="8 9">
    <name type="scientific">Dictyostelium purpureum</name>
    <name type="common">Slime mold</name>
    <dbReference type="NCBI Taxonomy" id="5786"/>
    <lineage>
        <taxon>Eukaryota</taxon>
        <taxon>Amoebozoa</taxon>
        <taxon>Evosea</taxon>
        <taxon>Eumycetozoa</taxon>
        <taxon>Dictyostelia</taxon>
        <taxon>Dictyosteliales</taxon>
        <taxon>Dictyosteliaceae</taxon>
        <taxon>Dictyostelium</taxon>
    </lineage>
</organism>
<dbReference type="InterPro" id="IPR014908">
    <property type="entry name" value="Nucleoporin_Nup133/Nup155_N"/>
</dbReference>
<evidence type="ECO:0000313" key="8">
    <source>
        <dbReference type="EMBL" id="EGC38897.1"/>
    </source>
</evidence>
<dbReference type="FunCoup" id="F0ZAW3">
    <property type="interactions" value="1083"/>
</dbReference>
<dbReference type="Gene3D" id="1.20.120.1880">
    <property type="entry name" value="Nucleoporin, helical C-terminal domain"/>
    <property type="match status" value="1"/>
</dbReference>
<dbReference type="KEGG" id="dpp:DICPUDRAFT_148347"/>
<gene>
    <name evidence="8" type="ORF">DICPUDRAFT_148347</name>
</gene>
<feature type="compositionally biased region" description="Polar residues" evidence="5">
    <location>
        <begin position="46"/>
        <end position="74"/>
    </location>
</feature>
<dbReference type="Pfam" id="PF08801">
    <property type="entry name" value="Nucleoporin_N"/>
    <property type="match status" value="1"/>
</dbReference>
<name>F0ZAW3_DICPU</name>
<dbReference type="GO" id="GO:0000972">
    <property type="term" value="P:transcription-dependent tethering of RNA polymerase II gene DNA at nuclear periphery"/>
    <property type="evidence" value="ECO:0000318"/>
    <property type="project" value="GO_Central"/>
</dbReference>
<dbReference type="InterPro" id="IPR036322">
    <property type="entry name" value="WD40_repeat_dom_sf"/>
</dbReference>
<feature type="domain" description="Nucleoporin Nup133/Nup155-like C-terminal" evidence="6">
    <location>
        <begin position="707"/>
        <end position="847"/>
    </location>
</feature>
<dbReference type="VEuPathDB" id="AmoebaDB:DICPUDRAFT_148347"/>
<dbReference type="OMA" id="SWAPFQK"/>
<keyword evidence="4" id="KW-0539">Nucleus</keyword>
<evidence type="ECO:0000256" key="4">
    <source>
        <dbReference type="ARBA" id="ARBA00023242"/>
    </source>
</evidence>
<dbReference type="Pfam" id="PF03177">
    <property type="entry name" value="Nucleoporin_C"/>
    <property type="match status" value="2"/>
</dbReference>
<evidence type="ECO:0000256" key="3">
    <source>
        <dbReference type="ARBA" id="ARBA00022448"/>
    </source>
</evidence>
<keyword evidence="9" id="KW-1185">Reference proteome</keyword>
<evidence type="ECO:0000256" key="1">
    <source>
        <dbReference type="ARBA" id="ARBA00004123"/>
    </source>
</evidence>
<dbReference type="SUPFAM" id="SSF50978">
    <property type="entry name" value="WD40 repeat-like"/>
    <property type="match status" value="1"/>
</dbReference>
<dbReference type="STRING" id="5786.F0ZAW3"/>
<dbReference type="GO" id="GO:0017056">
    <property type="term" value="F:structural constituent of nuclear pore"/>
    <property type="evidence" value="ECO:0000318"/>
    <property type="project" value="GO_Central"/>
</dbReference>
<proteinExistence type="inferred from homology"/>
<dbReference type="Gene3D" id="1.25.40.450">
    <property type="entry name" value="Nucleoporin, helical domain, N-terminal subdomain"/>
    <property type="match status" value="1"/>
</dbReference>
<dbReference type="EMBL" id="GL870967">
    <property type="protein sequence ID" value="EGC38897.1"/>
    <property type="molecule type" value="Genomic_DNA"/>
</dbReference>
<dbReference type="GO" id="GO:0006606">
    <property type="term" value="P:protein import into nucleus"/>
    <property type="evidence" value="ECO:0000318"/>
    <property type="project" value="GO_Central"/>
</dbReference>
<evidence type="ECO:0000259" key="7">
    <source>
        <dbReference type="Pfam" id="PF08801"/>
    </source>
</evidence>
<dbReference type="RefSeq" id="XP_003284577.1">
    <property type="nucleotide sequence ID" value="XM_003284529.1"/>
</dbReference>
<dbReference type="InParanoid" id="F0ZAW3"/>
<evidence type="ECO:0000313" key="9">
    <source>
        <dbReference type="Proteomes" id="UP000001064"/>
    </source>
</evidence>
<accession>F0ZAW3</accession>
<reference evidence="9" key="1">
    <citation type="journal article" date="2011" name="Genome Biol.">
        <title>Comparative genomics of the social amoebae Dictyostelium discoideum and Dictyostelium purpureum.</title>
        <authorList>
            <consortium name="US DOE Joint Genome Institute (JGI-PGF)"/>
            <person name="Sucgang R."/>
            <person name="Kuo A."/>
            <person name="Tian X."/>
            <person name="Salerno W."/>
            <person name="Parikh A."/>
            <person name="Feasley C.L."/>
            <person name="Dalin E."/>
            <person name="Tu H."/>
            <person name="Huang E."/>
            <person name="Barry K."/>
            <person name="Lindquist E."/>
            <person name="Shapiro H."/>
            <person name="Bruce D."/>
            <person name="Schmutz J."/>
            <person name="Salamov A."/>
            <person name="Fey P."/>
            <person name="Gaudet P."/>
            <person name="Anjard C."/>
            <person name="Babu M.M."/>
            <person name="Basu S."/>
            <person name="Bushmanova Y."/>
            <person name="van der Wel H."/>
            <person name="Katoh-Kurasawa M."/>
            <person name="Dinh C."/>
            <person name="Coutinho P.M."/>
            <person name="Saito T."/>
            <person name="Elias M."/>
            <person name="Schaap P."/>
            <person name="Kay R.R."/>
            <person name="Henrissat B."/>
            <person name="Eichinger L."/>
            <person name="Rivero F."/>
            <person name="Putnam N.H."/>
            <person name="West C.M."/>
            <person name="Loomis W.F."/>
            <person name="Chisholm R.L."/>
            <person name="Shaulsky G."/>
            <person name="Strassmann J.E."/>
            <person name="Queller D.C."/>
            <person name="Kuspa A."/>
            <person name="Grigoriev I.V."/>
        </authorList>
    </citation>
    <scope>NUCLEOTIDE SEQUENCE [LARGE SCALE GENOMIC DNA]</scope>
    <source>
        <strain evidence="9">QSDP1</strain>
    </source>
</reference>
<dbReference type="GeneID" id="10506379"/>
<sequence length="1449" mass="166735">MNHQNPLYPNLGGYQSDPQQLNQQQSQQHDYNYQQSPNIPLHHQSIYRQQSPSQQQSNLISSQRPYNTPGLTNSLYRDVQIPSSSLYQQPQPTPLTQSIGTQILPAQQQQQQQPSIVPQSLSPLSPQPTKSDSLLIITEFDKDEDLKSIFTKSIDSVDKSVNKVSETPDPTSKLINKRDPGFNYFESNNQYWSTMIIEKYIELPKEIANALLTTSTKSSFGLFPEINRAWISIDQTLYLWDYRANETTSHNLSQVIINCALVTPKKNTFKDNVKKVMVVCTHVEIFLFALCYSSENKFELLSGKYKIINRLSIPTDNVCISDIIGTKEGRVFLSGQDGHIYEIEYSKDSLYWFSNERIKKTNLTQNFVENFINFQKKQQIIQLMYDEERCLLYSLSKDSIINVYSLGVGADKFQHHKTIKPIQDYEQQTNNIGGVRQSQMVMSIHCSSKETLFNFVAILSNGERLYYTLEKLAYIRSPPNNMESNNGLIHYTYYNNGVFFTAASVNDQEDRLVGTTLFGNDIIKQFYESTKTNYSNQVSQDTLSEKANLFSIRGRVSVIKEDITNLKQTVYYKELTNEHMTIQRRFLCLNSLGLHFITKLKYVDILQNILSTNSLNDIDNFFEAFGKILTSSLCISLYCLSPHSSITLQNQIYSSTTIPKTTTTRVADLAMAYFRRNSGKPTMLQLTPQPFTDMGAAVNKNETLNSNSYNGLLAYLGRLLHPLWYQPIILPNGNCNWSIVQIQLYQSHFSNLLSFLEISQLIPKGAEIPIFKPNINQQAENNNPEDHALKDEKRSLIGLKNIIVKTIEILSLLLILSQYNFKQLFDSSNIPDDIKRKVDLIKFRDILNNDVLGRPTQPISINSPTLNNTLSVDSNSNTNNNNNNNNNNNSNSVTSNLTDIINQLIDSLMRSLNNHNINIDQVSNLLETECPLFFRKEKRELYKVKEKLNMVLCDGPIYLTESLIRDAVLILESISPNFEIKEIVKLLFDARAFQYIAPLCLKYGEDLDPHGVTLNPSPNPSDEVKDKLNQKKDCFGEIVKLLDKLKDSNINDISENQRNTEIINTIINQSLSSNDRLVHEIIYSWLLRYGWIEHIYNISSPFIIDYLIANDINLSWKVLAKHQDYIRAANVLFRIAENSTNLEDKIAAYTNCTMILSERKDEDYYIAAKGQITTANIQKQIIAQLEDILNKGSTNGTTFNAQEIRNAISELNKTIFDYTTLFTEYARKYCLYEQMLHICHIGNHNDQGFIQLLWKIVIDKVVPNDDNSENPVASIIETLASKISNIGYDFYPNEITFPVSYIINIAEKAIFDFTRNKSESEKKQISPNWLTSSLHDHVKIDYWILVECYNTIIEKENWKEDTQSMLYIICSYFYLVESLINTIQTSTERRLFSSKQILQTLEIREKTFKSIIEKEQDKLSQESKNKLKELLEKFEKIISISKSFKDFRY</sequence>
<feature type="compositionally biased region" description="Low complexity" evidence="5">
    <location>
        <begin position="14"/>
        <end position="36"/>
    </location>
</feature>
<feature type="domain" description="Nucleoporin Nup133/Nup155-like N-terminal" evidence="7">
    <location>
        <begin position="200"/>
        <end position="472"/>
    </location>
</feature>
<dbReference type="PANTHER" id="PTHR10350">
    <property type="entry name" value="NUCLEAR PORE COMPLEX PROTEIN NUP155"/>
    <property type="match status" value="1"/>
</dbReference>
<dbReference type="InterPro" id="IPR042538">
    <property type="entry name" value="Nucleoporin_Nup155_C_3"/>
</dbReference>
<dbReference type="GO" id="GO:0044611">
    <property type="term" value="C:nuclear pore inner ring"/>
    <property type="evidence" value="ECO:0000318"/>
    <property type="project" value="GO_Central"/>
</dbReference>
<dbReference type="FunFam" id="1.20.120.1880:FF:000013">
    <property type="entry name" value="Uncharacterized protein"/>
    <property type="match status" value="1"/>
</dbReference>
<feature type="compositionally biased region" description="Low complexity" evidence="5">
    <location>
        <begin position="105"/>
        <end position="128"/>
    </location>
</feature>
<comment type="subcellular location">
    <subcellularLocation>
        <location evidence="1">Nucleus</location>
    </subcellularLocation>
</comment>
<feature type="region of interest" description="Disordered" evidence="5">
    <location>
        <begin position="1"/>
        <end position="74"/>
    </location>
</feature>
<feature type="domain" description="Nucleoporin Nup133/Nup155-like C-terminal" evidence="6">
    <location>
        <begin position="897"/>
        <end position="1402"/>
    </location>
</feature>
<keyword evidence="3" id="KW-0813">Transport</keyword>
<feature type="compositionally biased region" description="Low complexity" evidence="5">
    <location>
        <begin position="865"/>
        <end position="891"/>
    </location>
</feature>
<dbReference type="InterPro" id="IPR042533">
    <property type="entry name" value="Nucleoporin_Nup155_C_1"/>
</dbReference>
<dbReference type="eggNOG" id="KOG1900">
    <property type="taxonomic scope" value="Eukaryota"/>
</dbReference>